<reference evidence="1" key="1">
    <citation type="journal article" date="2020" name="Nature">
        <title>Giant virus diversity and host interactions through global metagenomics.</title>
        <authorList>
            <person name="Schulz F."/>
            <person name="Roux S."/>
            <person name="Paez-Espino D."/>
            <person name="Jungbluth S."/>
            <person name="Walsh D.A."/>
            <person name="Denef V.J."/>
            <person name="McMahon K.D."/>
            <person name="Konstantinidis K.T."/>
            <person name="Eloe-Fadrosh E.A."/>
            <person name="Kyrpides N.C."/>
            <person name="Woyke T."/>
        </authorList>
    </citation>
    <scope>NUCLEOTIDE SEQUENCE</scope>
    <source>
        <strain evidence="1">GVMAG-M-3300023179-33</strain>
    </source>
</reference>
<proteinExistence type="predicted"/>
<sequence length="212" mass="25291">MPYFKNENVNILFIHIPKTGGTSVCDYFSTKFNIPLNNSSLHEFLILDTVENNIEINSSLQHMSYNTIMKYKDFFKIESEKLDIITTVRSPYCRVISDLFFLKKINKEYSKHEVYIAIQEYITTLWDNHGLPQYLFLMDENNELIKNLKVMRTETLQYDMNQIGYADFDIKINCNENNINYYDYLNSHSLSLINNYYKKDFELFGYTMIENI</sequence>
<protein>
    <recommendedName>
        <fullName evidence="2">Sulfotransferase domain-containing protein</fullName>
    </recommendedName>
</protein>
<accession>A0A6C0EGK0</accession>
<dbReference type="AlphaFoldDB" id="A0A6C0EGK0"/>
<dbReference type="InterPro" id="IPR027417">
    <property type="entry name" value="P-loop_NTPase"/>
</dbReference>
<evidence type="ECO:0008006" key="2">
    <source>
        <dbReference type="Google" id="ProtNLM"/>
    </source>
</evidence>
<name>A0A6C0EGK0_9ZZZZ</name>
<dbReference type="SUPFAM" id="SSF52540">
    <property type="entry name" value="P-loop containing nucleoside triphosphate hydrolases"/>
    <property type="match status" value="1"/>
</dbReference>
<evidence type="ECO:0000313" key="1">
    <source>
        <dbReference type="EMBL" id="QHT27530.1"/>
    </source>
</evidence>
<dbReference type="Gene3D" id="3.40.50.300">
    <property type="entry name" value="P-loop containing nucleotide triphosphate hydrolases"/>
    <property type="match status" value="1"/>
</dbReference>
<organism evidence="1">
    <name type="scientific">viral metagenome</name>
    <dbReference type="NCBI Taxonomy" id="1070528"/>
    <lineage>
        <taxon>unclassified sequences</taxon>
        <taxon>metagenomes</taxon>
        <taxon>organismal metagenomes</taxon>
    </lineage>
</organism>
<dbReference type="EMBL" id="MN739823">
    <property type="protein sequence ID" value="QHT27530.1"/>
    <property type="molecule type" value="Genomic_DNA"/>
</dbReference>